<feature type="transmembrane region" description="Helical" evidence="11">
    <location>
        <begin position="6"/>
        <end position="28"/>
    </location>
</feature>
<keyword evidence="11" id="KW-0479">Metal-binding</keyword>
<keyword evidence="10 11" id="KW-0472">Membrane</keyword>
<dbReference type="Pfam" id="PF17820">
    <property type="entry name" value="PDZ_6"/>
    <property type="match status" value="1"/>
</dbReference>
<dbReference type="InterPro" id="IPR008915">
    <property type="entry name" value="Peptidase_M50"/>
</dbReference>
<dbReference type="EMBL" id="JBEWLZ010000001">
    <property type="protein sequence ID" value="MET1488381.1"/>
    <property type="molecule type" value="Genomic_DNA"/>
</dbReference>
<protein>
    <recommendedName>
        <fullName evidence="11">Zinc metalloprotease</fullName>
        <ecNumber evidence="11">3.4.24.-</ecNumber>
    </recommendedName>
</protein>
<dbReference type="InterPro" id="IPR001478">
    <property type="entry name" value="PDZ"/>
</dbReference>
<dbReference type="InterPro" id="IPR036034">
    <property type="entry name" value="PDZ_sf"/>
</dbReference>
<dbReference type="SMART" id="SM00228">
    <property type="entry name" value="PDZ"/>
    <property type="match status" value="2"/>
</dbReference>
<proteinExistence type="inferred from homology"/>
<accession>A0ABV2CKF9</accession>
<feature type="domain" description="PDZ" evidence="12">
    <location>
        <begin position="199"/>
        <end position="291"/>
    </location>
</feature>
<dbReference type="InterPro" id="IPR004387">
    <property type="entry name" value="Pept_M50_Zn"/>
</dbReference>
<evidence type="ECO:0000256" key="8">
    <source>
        <dbReference type="ARBA" id="ARBA00022989"/>
    </source>
</evidence>
<dbReference type="GO" id="GO:0008237">
    <property type="term" value="F:metallopeptidase activity"/>
    <property type="evidence" value="ECO:0007669"/>
    <property type="project" value="UniProtKB-KW"/>
</dbReference>
<dbReference type="CDD" id="cd23081">
    <property type="entry name" value="cpPDZ_EcRseP-like"/>
    <property type="match status" value="1"/>
</dbReference>
<evidence type="ECO:0000313" key="13">
    <source>
        <dbReference type="EMBL" id="MET1488381.1"/>
    </source>
</evidence>
<dbReference type="NCBIfam" id="TIGR00054">
    <property type="entry name" value="RIP metalloprotease RseP"/>
    <property type="match status" value="1"/>
</dbReference>
<feature type="transmembrane region" description="Helical" evidence="11">
    <location>
        <begin position="99"/>
        <end position="119"/>
    </location>
</feature>
<keyword evidence="6 11" id="KW-0378">Hydrolase</keyword>
<evidence type="ECO:0000256" key="2">
    <source>
        <dbReference type="ARBA" id="ARBA00004141"/>
    </source>
</evidence>
<feature type="transmembrane region" description="Helical" evidence="11">
    <location>
        <begin position="426"/>
        <end position="444"/>
    </location>
</feature>
<dbReference type="Proteomes" id="UP001548590">
    <property type="component" value="Unassembled WGS sequence"/>
</dbReference>
<dbReference type="PANTHER" id="PTHR42837">
    <property type="entry name" value="REGULATOR OF SIGMA-E PROTEASE RSEP"/>
    <property type="match status" value="1"/>
</dbReference>
<reference evidence="13 14" key="1">
    <citation type="submission" date="2024-07" db="EMBL/GenBank/DDBJ databases">
        <title>Uliginosibacterium paludis KCTC:42655.</title>
        <authorList>
            <person name="Kim M.K."/>
        </authorList>
    </citation>
    <scope>NUCLEOTIDE SEQUENCE [LARGE SCALE GENOMIC DNA]</scope>
    <source>
        <strain evidence="13 14">KCTC 42655</strain>
    </source>
</reference>
<evidence type="ECO:0000256" key="5">
    <source>
        <dbReference type="ARBA" id="ARBA00022692"/>
    </source>
</evidence>
<dbReference type="Gene3D" id="2.30.42.10">
    <property type="match status" value="2"/>
</dbReference>
<dbReference type="CDD" id="cd06163">
    <property type="entry name" value="S2P-M50_PDZ_RseP-like"/>
    <property type="match status" value="1"/>
</dbReference>
<evidence type="ECO:0000256" key="7">
    <source>
        <dbReference type="ARBA" id="ARBA00022833"/>
    </source>
</evidence>
<dbReference type="Pfam" id="PF02163">
    <property type="entry name" value="Peptidase_M50"/>
    <property type="match status" value="1"/>
</dbReference>
<organism evidence="13 14">
    <name type="scientific">Uliginosibacterium paludis</name>
    <dbReference type="NCBI Taxonomy" id="1615952"/>
    <lineage>
        <taxon>Bacteria</taxon>
        <taxon>Pseudomonadati</taxon>
        <taxon>Pseudomonadota</taxon>
        <taxon>Betaproteobacteria</taxon>
        <taxon>Rhodocyclales</taxon>
        <taxon>Zoogloeaceae</taxon>
        <taxon>Uliginosibacterium</taxon>
    </lineage>
</organism>
<comment type="similarity">
    <text evidence="3 11">Belongs to the peptidase M50B family.</text>
</comment>
<dbReference type="EC" id="3.4.24.-" evidence="11"/>
<keyword evidence="14" id="KW-1185">Reference proteome</keyword>
<comment type="caution">
    <text evidence="13">The sequence shown here is derived from an EMBL/GenBank/DDBJ whole genome shotgun (WGS) entry which is preliminary data.</text>
</comment>
<dbReference type="PANTHER" id="PTHR42837:SF2">
    <property type="entry name" value="MEMBRANE METALLOPROTEASE ARASP2, CHLOROPLASTIC-RELATED"/>
    <property type="match status" value="1"/>
</dbReference>
<gene>
    <name evidence="13" type="primary">rseP</name>
    <name evidence="13" type="ORF">ABVT11_00980</name>
</gene>
<feature type="domain" description="PDZ" evidence="12">
    <location>
        <begin position="118"/>
        <end position="163"/>
    </location>
</feature>
<evidence type="ECO:0000256" key="4">
    <source>
        <dbReference type="ARBA" id="ARBA00022670"/>
    </source>
</evidence>
<keyword evidence="9 11" id="KW-0482">Metalloprotease</keyword>
<sequence>MSTLHYVLSFLLAIAILVAVHEYGHFIVARLCGIRVLRFSLGFGPQLFSVRFGAERTEFSLAAIPLGGYVRMLDEREAPVEASERHRAFNTQSLMKRSLVVLAGPLANLLLAILLYWGLGLAGTRDFPARLGNVPEGSPAAQAGLQAGDTIRAFAGNEVKGWTDLRWQVVRHALDDSYVDLEVQQGEMEPRKTRILLSGLQIEEKAADPLQQIGLVLPAARISPVLSRPLPGSPAELAGLQENDFVRSVDGKPIAFWADFVKLVSASPGKSLHVLIDRSGRELEIVVVPERVAGDVPRGRVGVAVKIDPDALNRDTIIVRHGIFDGLAHAIEQTWTTSTFSLKVMWNIVTGRLSVRNISGPVTIADYAGQSASAGLEPYLKFLAMVSISLGILNLLPVPVLDGGHLLYHAIEYVRGRPISEAGEVFGQRLGMVFLALLMSLAFFNDINRILFG</sequence>
<evidence type="ECO:0000259" key="12">
    <source>
        <dbReference type="PROSITE" id="PS50106"/>
    </source>
</evidence>
<keyword evidence="5 11" id="KW-0812">Transmembrane</keyword>
<evidence type="ECO:0000256" key="10">
    <source>
        <dbReference type="ARBA" id="ARBA00023136"/>
    </source>
</evidence>
<keyword evidence="4" id="KW-0645">Protease</keyword>
<keyword evidence="7 11" id="KW-0862">Zinc</keyword>
<comment type="cofactor">
    <cofactor evidence="1 11">
        <name>Zn(2+)</name>
        <dbReference type="ChEBI" id="CHEBI:29105"/>
    </cofactor>
</comment>
<evidence type="ECO:0000256" key="9">
    <source>
        <dbReference type="ARBA" id="ARBA00023049"/>
    </source>
</evidence>
<evidence type="ECO:0000313" key="14">
    <source>
        <dbReference type="Proteomes" id="UP001548590"/>
    </source>
</evidence>
<evidence type="ECO:0000256" key="1">
    <source>
        <dbReference type="ARBA" id="ARBA00001947"/>
    </source>
</evidence>
<dbReference type="InterPro" id="IPR041489">
    <property type="entry name" value="PDZ_6"/>
</dbReference>
<name>A0ABV2CKF9_9RHOO</name>
<keyword evidence="8 11" id="KW-1133">Transmembrane helix</keyword>
<evidence type="ECO:0000256" key="11">
    <source>
        <dbReference type="RuleBase" id="RU362031"/>
    </source>
</evidence>
<evidence type="ECO:0000256" key="6">
    <source>
        <dbReference type="ARBA" id="ARBA00022801"/>
    </source>
</evidence>
<evidence type="ECO:0000256" key="3">
    <source>
        <dbReference type="ARBA" id="ARBA00007931"/>
    </source>
</evidence>
<dbReference type="RefSeq" id="WP_345926450.1">
    <property type="nucleotide sequence ID" value="NZ_JBDIVF010000003.1"/>
</dbReference>
<dbReference type="PROSITE" id="PS50106">
    <property type="entry name" value="PDZ"/>
    <property type="match status" value="2"/>
</dbReference>
<dbReference type="SUPFAM" id="SSF50156">
    <property type="entry name" value="PDZ domain-like"/>
    <property type="match status" value="2"/>
</dbReference>
<comment type="subcellular location">
    <subcellularLocation>
        <location evidence="2">Membrane</location>
        <topology evidence="2">Multi-pass membrane protein</topology>
    </subcellularLocation>
</comment>